<gene>
    <name evidence="1" type="ORF">BDM02DRAFT_3233386</name>
</gene>
<protein>
    <submittedName>
        <fullName evidence="1">Uncharacterized protein</fullName>
    </submittedName>
</protein>
<keyword evidence="2" id="KW-1185">Reference proteome</keyword>
<reference evidence="1" key="1">
    <citation type="submission" date="2019-10" db="EMBL/GenBank/DDBJ databases">
        <authorList>
            <consortium name="DOE Joint Genome Institute"/>
            <person name="Kuo A."/>
            <person name="Miyauchi S."/>
            <person name="Kiss E."/>
            <person name="Drula E."/>
            <person name="Kohler A."/>
            <person name="Sanchez-Garcia M."/>
            <person name="Andreopoulos B."/>
            <person name="Barry K.W."/>
            <person name="Bonito G."/>
            <person name="Buee M."/>
            <person name="Carver A."/>
            <person name="Chen C."/>
            <person name="Cichocki N."/>
            <person name="Clum A."/>
            <person name="Culley D."/>
            <person name="Crous P.W."/>
            <person name="Fauchery L."/>
            <person name="Girlanda M."/>
            <person name="Hayes R."/>
            <person name="Keri Z."/>
            <person name="Labutti K."/>
            <person name="Lipzen A."/>
            <person name="Lombard V."/>
            <person name="Magnuson J."/>
            <person name="Maillard F."/>
            <person name="Morin E."/>
            <person name="Murat C."/>
            <person name="Nolan M."/>
            <person name="Ohm R."/>
            <person name="Pangilinan J."/>
            <person name="Pereira M."/>
            <person name="Perotto S."/>
            <person name="Peter M."/>
            <person name="Riley R."/>
            <person name="Sitrit Y."/>
            <person name="Stielow B."/>
            <person name="Szollosi G."/>
            <person name="Zifcakova L."/>
            <person name="Stursova M."/>
            <person name="Spatafora J.W."/>
            <person name="Tedersoo L."/>
            <person name="Vaario L.-M."/>
            <person name="Yamada A."/>
            <person name="Yan M."/>
            <person name="Wang P."/>
            <person name="Xu J."/>
            <person name="Bruns T."/>
            <person name="Baldrian P."/>
            <person name="Vilgalys R."/>
            <person name="Henrissat B."/>
            <person name="Grigoriev I.V."/>
            <person name="Hibbett D."/>
            <person name="Nagy L.G."/>
            <person name="Martin F.M."/>
        </authorList>
    </citation>
    <scope>NUCLEOTIDE SEQUENCE</scope>
    <source>
        <strain evidence="1">P2</strain>
    </source>
</reference>
<feature type="non-terminal residue" evidence="1">
    <location>
        <position position="1"/>
    </location>
</feature>
<organism evidence="1 2">
    <name type="scientific">Thelephora ganbajun</name>
    <name type="common">Ganba fungus</name>
    <dbReference type="NCBI Taxonomy" id="370292"/>
    <lineage>
        <taxon>Eukaryota</taxon>
        <taxon>Fungi</taxon>
        <taxon>Dikarya</taxon>
        <taxon>Basidiomycota</taxon>
        <taxon>Agaricomycotina</taxon>
        <taxon>Agaricomycetes</taxon>
        <taxon>Thelephorales</taxon>
        <taxon>Thelephoraceae</taxon>
        <taxon>Thelephora</taxon>
    </lineage>
</organism>
<reference evidence="1" key="2">
    <citation type="journal article" date="2020" name="Nat. Commun.">
        <title>Large-scale genome sequencing of mycorrhizal fungi provides insights into the early evolution of symbiotic traits.</title>
        <authorList>
            <person name="Miyauchi S."/>
            <person name="Kiss E."/>
            <person name="Kuo A."/>
            <person name="Drula E."/>
            <person name="Kohler A."/>
            <person name="Sanchez-Garcia M."/>
            <person name="Morin E."/>
            <person name="Andreopoulos B."/>
            <person name="Barry K.W."/>
            <person name="Bonito G."/>
            <person name="Buee M."/>
            <person name="Carver A."/>
            <person name="Chen C."/>
            <person name="Cichocki N."/>
            <person name="Clum A."/>
            <person name="Culley D."/>
            <person name="Crous P.W."/>
            <person name="Fauchery L."/>
            <person name="Girlanda M."/>
            <person name="Hayes R.D."/>
            <person name="Keri Z."/>
            <person name="LaButti K."/>
            <person name="Lipzen A."/>
            <person name="Lombard V."/>
            <person name="Magnuson J."/>
            <person name="Maillard F."/>
            <person name="Murat C."/>
            <person name="Nolan M."/>
            <person name="Ohm R.A."/>
            <person name="Pangilinan J."/>
            <person name="Pereira M.F."/>
            <person name="Perotto S."/>
            <person name="Peter M."/>
            <person name="Pfister S."/>
            <person name="Riley R."/>
            <person name="Sitrit Y."/>
            <person name="Stielow J.B."/>
            <person name="Szollosi G."/>
            <person name="Zifcakova L."/>
            <person name="Stursova M."/>
            <person name="Spatafora J.W."/>
            <person name="Tedersoo L."/>
            <person name="Vaario L.M."/>
            <person name="Yamada A."/>
            <person name="Yan M."/>
            <person name="Wang P."/>
            <person name="Xu J."/>
            <person name="Bruns T."/>
            <person name="Baldrian P."/>
            <person name="Vilgalys R."/>
            <person name="Dunand C."/>
            <person name="Henrissat B."/>
            <person name="Grigoriev I.V."/>
            <person name="Hibbett D."/>
            <person name="Nagy L.G."/>
            <person name="Martin F.M."/>
        </authorList>
    </citation>
    <scope>NUCLEOTIDE SEQUENCE</scope>
    <source>
        <strain evidence="1">P2</strain>
    </source>
</reference>
<evidence type="ECO:0000313" key="1">
    <source>
        <dbReference type="EMBL" id="KAF9649185.1"/>
    </source>
</evidence>
<comment type="caution">
    <text evidence="1">The sequence shown here is derived from an EMBL/GenBank/DDBJ whole genome shotgun (WGS) entry which is preliminary data.</text>
</comment>
<dbReference type="EMBL" id="MU118001">
    <property type="protein sequence ID" value="KAF9649185.1"/>
    <property type="molecule type" value="Genomic_DNA"/>
</dbReference>
<proteinExistence type="predicted"/>
<dbReference type="Proteomes" id="UP000886501">
    <property type="component" value="Unassembled WGS sequence"/>
</dbReference>
<accession>A0ACB6ZIB6</accession>
<sequence length="1144" mass="127943">GCLKGTRRAVLDEIELWARDFHRTPVYWLNGLAGTGKSPIAQTIADRIFADGQLGASFFCSRDFEDRRNLKLIFPTIAVQLARNYAEFRSIFVPLVQSDPGIAHKSLYNQMDKLIVQPLKEPDISTVIVIDALDECKDEEPASAILSALGRFVSHIPKVKFFVTGRPEPRIREGFRLPLLAEATDVFALHDVEPSLVNNDIRLFFKQGFLELVRRRQGPDDWPTKEQLDLLCERAAGLFAYAAATIQFIDHRNNDPKGQLDRLLRSPESSAREGKTKFRENTTLDSLYTTILQEAYGDDDPEDDHKTRSVLGAVILAANPLSPSTIATLLGFSAKDVFLRLLSVHSLLVLQEDAGSPVRPFHKSFSDFIVDPTRCINKRFHVSPPSHHPELLASCLELMNQMLEKNMCNLPDAVANREVDDLRERTERYLDPALRYACKSWHKHVIDERTAHTPAITSALRRFLEKKFLFWLEVLSVLSAAREAVDALEVAEKWLEMRRASPTLDLVNDCFRFAVGFFEVISTSSAHIYHSALPLCPRESTVRSLYESHARPLTRIVHGLPNSWESSIAATTFDSWVGIAGWSPCSKFIAISLGGTIEILDAVTLERVTTLYSSAYVTPWLIFSPNARLLTWFGADPEEIISWDLQTGGLVSAIPLEQSMDSAERLSVTYSACGTMFAALSLDDPTSTISIYNVLLGAHIYSHSVDGRSLNEIWAHGECLRFATTESGSITIWEVGFTPAHTPTRVESLSAPGNFHPSRAFRLHPPSSRLAFTTKRSVLVWDARDSKFLLRSTNVKDHEDAPMSFSLDGRFFACGTWALEIYLWKETPTGYTLHRKFISNIGGTKPLVSPDGESIIALNAPAIQLWHTTDSITSLSDAPTLTSKRNTKTFILRLSPDEALAAIARVADMVVAVLDLRSGIPRLTIDTGMEVYALGVTGRAVIVVGEGKIVTWNLPAGNHVLNSRANINNSVLTTTFNHPPFPAYPSRPTILVSPDLRRVAAVVQIQDGEHNRLHLYDVPTGQCLASVETRSHSNPWFTPDGREVQCASLEGTIERWKIIEDTESDITRLERLESSIDQPGGPPWEFSRGYEVTDDRWILSPSGKRILWLPPGWRPEKSDRVWSERFLVLLDCELPEPVILELEE</sequence>
<name>A0ACB6ZIB6_THEGA</name>
<evidence type="ECO:0000313" key="2">
    <source>
        <dbReference type="Proteomes" id="UP000886501"/>
    </source>
</evidence>